<comment type="caution">
    <text evidence="2">The sequence shown here is derived from an EMBL/GenBank/DDBJ whole genome shotgun (WGS) entry which is preliminary data.</text>
</comment>
<dbReference type="Proteomes" id="UP001596250">
    <property type="component" value="Unassembled WGS sequence"/>
</dbReference>
<organism evidence="2 3">
    <name type="scientific">Marinicrinis lubricantis</name>
    <dbReference type="NCBI Taxonomy" id="2086470"/>
    <lineage>
        <taxon>Bacteria</taxon>
        <taxon>Bacillati</taxon>
        <taxon>Bacillota</taxon>
        <taxon>Bacilli</taxon>
        <taxon>Bacillales</taxon>
        <taxon>Paenibacillaceae</taxon>
    </lineage>
</organism>
<dbReference type="Gene3D" id="2.60.40.10">
    <property type="entry name" value="Immunoglobulins"/>
    <property type="match status" value="2"/>
</dbReference>
<proteinExistence type="predicted"/>
<evidence type="ECO:0000259" key="1">
    <source>
        <dbReference type="Pfam" id="PF16403"/>
    </source>
</evidence>
<evidence type="ECO:0000313" key="3">
    <source>
        <dbReference type="Proteomes" id="UP001596250"/>
    </source>
</evidence>
<gene>
    <name evidence="2" type="ORF">ACFPXP_14200</name>
</gene>
<dbReference type="EMBL" id="JBHSQV010000165">
    <property type="protein sequence ID" value="MFC5987555.1"/>
    <property type="molecule type" value="Genomic_DNA"/>
</dbReference>
<accession>A0ABW1IR21</accession>
<protein>
    <submittedName>
        <fullName evidence="2">Immunoglobulin-like domain-containing protein</fullName>
    </submittedName>
</protein>
<sequence>MRRLPYFLCVVLMYMSILAVPLETALAHVEMGSPHPDAMELQGGTRYVGNDRYYQAGDTARVLVTFDVSEVNCSNPGNQTAIQFKSGSGEIIDAIWQSKSGKIHEFTYEVTSSSPNGIFQLYDMNPSHCNIDEIGYYHTSDKAYFYSLMDGKVIIDTQPPVVTSVTSVKSVVKAGDVLPITVTFNEPVHSYPDMTAHLNNGAVATYTKRSADKVYFEYVVQPGDDTDDLQVEAFNLYGQQQVMDYSNNFFQNETLAGGMSFSSKVIVDTTSPEMTADPSTDLSYARFHDVVVTAQDRPGLEPELFYVWSENAATPSPALISGTGAFTAQPVPNPVDATGTYYLHMRAVDDVGNESVRTFGPYAFDNTVPSIEFTPISGLDNEPISITVSASDALSGVNQIRYQWAGESGEPKTTAESAFTVSSPPNEGAHVLVITAEDQAGNTVTVYSGEYTIDQTAPLVEFAKEGNSDAAQSHTVTVRFPQGDQESGRIYANWSEAVDPPAEDAAWELLHDGPYPAELPLTTPSSLNGTWYLHVKTTDSAGNTAIHTTPEGFVLDNEAPAVDFTPNGSNGVYAATAEIQLLIDGKSAGFEKYDITYWISEQETLDESASGGVISEDGTIALSGISGIYYVYAKVVDEAGNAALVSSQPYALDHLPPTGGVSFVQPHTNKLEAQVKLEAADNESQDGLELRYSNDLGETWSEWLTFTPNLDVALQPEEGSQFLMVKYKDRAGLVSQTYTAEVIYDTTPPEAVDVSYSTTEWTSGPVTATVFYTDDYSPDDSVSVSFEQNGTYTMEFTDLAGNVSQQQVTISNIEKQKPAVQLSVDGTTTKQQTVSTTVSVTDNVSAPEQIELYAAWSMNPSEPPLEWEEITSDYAMVLSEVDGQWYLWTKAIDGAGNEEIKASQPFRLDNTPPVGIIHYSASSRTAGPVTARLELSETATVIIPSSGAREYTFTDNGTYTFEFVDEAGNAGAAAAEVTWIDQTLPTAQVTMTPDHWTNQPVDVQISVKGNPPRVLHDVQAPPRSELIRLERVEDGSVTEVVYRVSTNGPIRYTIEDVETGIRSEMETIVDHIDRVPPAGELIYSHSSWTRDNVTVTLVASDDRSSVTVTGEQEYTFTDNGTHTFTFYDEAGNLAELTAVVDYIDREAPHPIITYSKDSWTNESVTASVYFDNESGPVYILNNGGSEEYVFENNGTFTFFYEDAAGNSGEVTASVHWIDRIAPTGKLNYSSTGWTTSDVVVTLTAEDNSGQSPTIVSEGGSTHVFKENGTFTFVFMDEAGNRTELAAIVQRIDRTPPTADVFYSVTGPTNAAVRASLNPNEPITVLNNNGSRVVDFNDNGQFTFQISDRAGNISTVTAIVQNIDRQAPIAQIHYSTTALTNQDVIATVTANEPIYVLNNNRSLQHVFRDNGSFTFIIQDLAGNTAHIDASVSNIDKTKADITIAYSETEPTTGNVTATVESDRPLAIMNNNGSPTVTFTSNGVFWIEAKDAMNNPYLLPMTVTNIDREKPQIRFTQGERLLIPVHGTVDPLADMEAFDQLDGDVSSKVTAEHEIDASTPGDYEVTYKVRDRAGNETIVVRQASVIPMEELTVYVNSVAPVDGEMTVWGSELLVQWFGQQGSEVVKWAYGKLHTGDFKGLDAVLEAGMLVADKQGYYTILVQDQERSRKFIHVYVIPNR</sequence>
<dbReference type="RefSeq" id="WP_379894953.1">
    <property type="nucleotide sequence ID" value="NZ_CBCSCT010000038.1"/>
</dbReference>
<dbReference type="InterPro" id="IPR013783">
    <property type="entry name" value="Ig-like_fold"/>
</dbReference>
<feature type="domain" description="Pesticidal crystal protein Cry22Aa Ig-like" evidence="1">
    <location>
        <begin position="1532"/>
        <end position="1583"/>
    </location>
</feature>
<evidence type="ECO:0000313" key="2">
    <source>
        <dbReference type="EMBL" id="MFC5987555.1"/>
    </source>
</evidence>
<dbReference type="InterPro" id="IPR032179">
    <property type="entry name" value="Cry22Aa_Ig-like"/>
</dbReference>
<reference evidence="3" key="1">
    <citation type="journal article" date="2019" name="Int. J. Syst. Evol. Microbiol.">
        <title>The Global Catalogue of Microorganisms (GCM) 10K type strain sequencing project: providing services to taxonomists for standard genome sequencing and annotation.</title>
        <authorList>
            <consortium name="The Broad Institute Genomics Platform"/>
            <consortium name="The Broad Institute Genome Sequencing Center for Infectious Disease"/>
            <person name="Wu L."/>
            <person name="Ma J."/>
        </authorList>
    </citation>
    <scope>NUCLEOTIDE SEQUENCE [LARGE SCALE GENOMIC DNA]</scope>
    <source>
        <strain evidence="3">CCM 8749</strain>
    </source>
</reference>
<name>A0ABW1IR21_9BACL</name>
<keyword evidence="3" id="KW-1185">Reference proteome</keyword>
<dbReference type="Pfam" id="PF16403">
    <property type="entry name" value="Bact_surface_Ig-like"/>
    <property type="match status" value="1"/>
</dbReference>